<dbReference type="Pfam" id="PF07859">
    <property type="entry name" value="Abhydrolase_3"/>
    <property type="match status" value="1"/>
</dbReference>
<dbReference type="Proteomes" id="UP000541558">
    <property type="component" value="Unassembled WGS sequence"/>
</dbReference>
<feature type="compositionally biased region" description="Acidic residues" evidence="2">
    <location>
        <begin position="187"/>
        <end position="199"/>
    </location>
</feature>
<gene>
    <name evidence="4" type="ORF">D9611_011255</name>
</gene>
<feature type="region of interest" description="Disordered" evidence="2">
    <location>
        <begin position="47"/>
        <end position="82"/>
    </location>
</feature>
<evidence type="ECO:0000256" key="2">
    <source>
        <dbReference type="SAM" id="MobiDB-lite"/>
    </source>
</evidence>
<dbReference type="AlphaFoldDB" id="A0A8H5CCD4"/>
<proteinExistence type="predicted"/>
<comment type="caution">
    <text evidence="4">The sequence shown here is derived from an EMBL/GenBank/DDBJ whole genome shotgun (WGS) entry which is preliminary data.</text>
</comment>
<feature type="compositionally biased region" description="Low complexity" evidence="2">
    <location>
        <begin position="64"/>
        <end position="82"/>
    </location>
</feature>
<dbReference type="PANTHER" id="PTHR48081:SF8">
    <property type="entry name" value="ALPHA_BETA HYDROLASE FOLD-3 DOMAIN-CONTAINING PROTEIN-RELATED"/>
    <property type="match status" value="1"/>
</dbReference>
<organism evidence="4 5">
    <name type="scientific">Ephemerocybe angulata</name>
    <dbReference type="NCBI Taxonomy" id="980116"/>
    <lineage>
        <taxon>Eukaryota</taxon>
        <taxon>Fungi</taxon>
        <taxon>Dikarya</taxon>
        <taxon>Basidiomycota</taxon>
        <taxon>Agaricomycotina</taxon>
        <taxon>Agaricomycetes</taxon>
        <taxon>Agaricomycetidae</taxon>
        <taxon>Agaricales</taxon>
        <taxon>Agaricineae</taxon>
        <taxon>Psathyrellaceae</taxon>
        <taxon>Ephemerocybe</taxon>
    </lineage>
</organism>
<dbReference type="Gene3D" id="3.40.50.1820">
    <property type="entry name" value="alpha/beta hydrolase"/>
    <property type="match status" value="1"/>
</dbReference>
<dbReference type="InterPro" id="IPR050300">
    <property type="entry name" value="GDXG_lipolytic_enzyme"/>
</dbReference>
<accession>A0A8H5CCD4</accession>
<protein>
    <recommendedName>
        <fullName evidence="3">Alpha/beta hydrolase fold-3 domain-containing protein</fullName>
    </recommendedName>
</protein>
<feature type="region of interest" description="Disordered" evidence="2">
    <location>
        <begin position="169"/>
        <end position="204"/>
    </location>
</feature>
<evidence type="ECO:0000259" key="3">
    <source>
        <dbReference type="Pfam" id="PF07859"/>
    </source>
</evidence>
<keyword evidence="1" id="KW-0378">Hydrolase</keyword>
<dbReference type="SUPFAM" id="SSF53474">
    <property type="entry name" value="alpha/beta-Hydrolases"/>
    <property type="match status" value="1"/>
</dbReference>
<feature type="compositionally biased region" description="Low complexity" evidence="2">
    <location>
        <begin position="47"/>
        <end position="56"/>
    </location>
</feature>
<name>A0A8H5CCD4_9AGAR</name>
<dbReference type="InterPro" id="IPR029058">
    <property type="entry name" value="AB_hydrolase_fold"/>
</dbReference>
<dbReference type="GO" id="GO:0016787">
    <property type="term" value="F:hydrolase activity"/>
    <property type="evidence" value="ECO:0007669"/>
    <property type="project" value="UniProtKB-KW"/>
</dbReference>
<feature type="domain" description="Alpha/beta hydrolase fold-3" evidence="3">
    <location>
        <begin position="633"/>
        <end position="842"/>
    </location>
</feature>
<dbReference type="PANTHER" id="PTHR48081">
    <property type="entry name" value="AB HYDROLASE SUPERFAMILY PROTEIN C4A8.06C"/>
    <property type="match status" value="1"/>
</dbReference>
<reference evidence="4 5" key="1">
    <citation type="journal article" date="2020" name="ISME J.">
        <title>Uncovering the hidden diversity of litter-decomposition mechanisms in mushroom-forming fungi.</title>
        <authorList>
            <person name="Floudas D."/>
            <person name="Bentzer J."/>
            <person name="Ahren D."/>
            <person name="Johansson T."/>
            <person name="Persson P."/>
            <person name="Tunlid A."/>
        </authorList>
    </citation>
    <scope>NUCLEOTIDE SEQUENCE [LARGE SCALE GENOMIC DNA]</scope>
    <source>
        <strain evidence="4 5">CBS 175.51</strain>
    </source>
</reference>
<evidence type="ECO:0000256" key="1">
    <source>
        <dbReference type="ARBA" id="ARBA00022801"/>
    </source>
</evidence>
<evidence type="ECO:0000313" key="5">
    <source>
        <dbReference type="Proteomes" id="UP000541558"/>
    </source>
</evidence>
<dbReference type="OrthoDB" id="3056056at2759"/>
<keyword evidence="5" id="KW-1185">Reference proteome</keyword>
<evidence type="ECO:0000313" key="4">
    <source>
        <dbReference type="EMBL" id="KAF5339111.1"/>
    </source>
</evidence>
<sequence length="872" mass="94890">MATQTSIAFPTPPSSQVDHIGLAKITRKVLDRLAPFCYMQEASLDRSSPAASPSASVTGLPLIDSPSPNDTTTPSTGTSGTPRVIVLSAPAQTKLVGKIKARVTKIVSTIDAHIHAAQVAFKMCREGMVLCDESVRGSTSSKAAEKAALAPVQAKQAVATPGRLLGLDVDDNTGSIERGNGKRNTEDGWEVDIDPDESDDRGMPAPVDDHHRHGTSGHHFLLHFAHQGLELARKTEECFKEVRQEAYKIAAQTKDHAIPVLVPSGPGQPPTVRKHLKDVGLDIVASLTLLESDFGRRVKDTVLWWQWVIEDLEKGDHSTLCPLSENRDPQALGRAYAWWEEAKEGWQAYYDVIATLHIAYHDLLISSARAWDGTTVVVKTHRGSDEHLLSHSNSNSGPPQMVVIQGDGEEYEVLERQLVPPTESQAELALNPGQDASAKRYRVVGLMMWRTEYTTQGALYEEPDSIEKSGGPKKKGGLLGAWKARRGKRAGGVAKETAQTSGLAEVKTKKTWKELSFFQGLVIKRATFPSFSSPQFPPNMSGSNSDEPTQPIHPSFISKLDPQYLAFHNAHLTHLVPPHTLPWDPAIRNAPAVPGGSDALPVWKVKDFAVGKTRVRTYTPHGEVPEGGWPVFIFFHGGGWTLGNISSEASFSTNMAVRAGCVVVSVDYRLAPENPYPAAVEDAVDSLVWVYKEGKDALNINPDRIAVGGSSSGGNLATILAIKAKYLNPPIPLVFQLLIVPVTDNTASTSNRWASNALTPWLSPARMEWFKANYLPNPDDWVKWDASPIFATKEQLEGVPPAFVAVCELDILCEEGLEYVERLREAGVKVEAEVYKGAPHPIMAMDGVLDIGKKLVSDAARALKDAFESGRV</sequence>
<dbReference type="InterPro" id="IPR013094">
    <property type="entry name" value="AB_hydrolase_3"/>
</dbReference>
<dbReference type="EMBL" id="JAACJK010000009">
    <property type="protein sequence ID" value="KAF5339111.1"/>
    <property type="molecule type" value="Genomic_DNA"/>
</dbReference>